<dbReference type="Gramene" id="OE9A089541T1">
    <property type="protein sequence ID" value="OE9A089541C1"/>
    <property type="gene ID" value="OE9A089541"/>
</dbReference>
<proteinExistence type="predicted"/>
<dbReference type="AlphaFoldDB" id="A0A8S0UX25"/>
<organism evidence="2 3">
    <name type="scientific">Olea europaea subsp. europaea</name>
    <dbReference type="NCBI Taxonomy" id="158383"/>
    <lineage>
        <taxon>Eukaryota</taxon>
        <taxon>Viridiplantae</taxon>
        <taxon>Streptophyta</taxon>
        <taxon>Embryophyta</taxon>
        <taxon>Tracheophyta</taxon>
        <taxon>Spermatophyta</taxon>
        <taxon>Magnoliopsida</taxon>
        <taxon>eudicotyledons</taxon>
        <taxon>Gunneridae</taxon>
        <taxon>Pentapetalae</taxon>
        <taxon>asterids</taxon>
        <taxon>lamiids</taxon>
        <taxon>Lamiales</taxon>
        <taxon>Oleaceae</taxon>
        <taxon>Oleeae</taxon>
        <taxon>Olea</taxon>
    </lineage>
</organism>
<keyword evidence="2" id="KW-0808">Transferase</keyword>
<dbReference type="GO" id="GO:0008483">
    <property type="term" value="F:transaminase activity"/>
    <property type="evidence" value="ECO:0007669"/>
    <property type="project" value="UniProtKB-KW"/>
</dbReference>
<accession>A0A8S0UX25</accession>
<dbReference type="EMBL" id="CACTIH010009101">
    <property type="protein sequence ID" value="CAA3024052.1"/>
    <property type="molecule type" value="Genomic_DNA"/>
</dbReference>
<keyword evidence="2" id="KW-0032">Aminotransferase</keyword>
<reference evidence="2 3" key="1">
    <citation type="submission" date="2019-12" db="EMBL/GenBank/DDBJ databases">
        <authorList>
            <person name="Alioto T."/>
            <person name="Alioto T."/>
            <person name="Gomez Garrido J."/>
        </authorList>
    </citation>
    <scope>NUCLEOTIDE SEQUENCE [LARGE SCALE GENOMIC DNA]</scope>
</reference>
<evidence type="ECO:0000256" key="1">
    <source>
        <dbReference type="SAM" id="MobiDB-lite"/>
    </source>
</evidence>
<evidence type="ECO:0000313" key="3">
    <source>
        <dbReference type="Proteomes" id="UP000594638"/>
    </source>
</evidence>
<feature type="region of interest" description="Disordered" evidence="1">
    <location>
        <begin position="82"/>
        <end position="123"/>
    </location>
</feature>
<protein>
    <submittedName>
        <fullName evidence="2">Histidinol-phosphate aminotransferase, chloroplastic</fullName>
    </submittedName>
</protein>
<name>A0A8S0UX25_OLEEU</name>
<comment type="caution">
    <text evidence="2">The sequence shown here is derived from an EMBL/GenBank/DDBJ whole genome shotgun (WGS) entry which is preliminary data.</text>
</comment>
<gene>
    <name evidence="2" type="ORF">OLEA9_A089541</name>
</gene>
<sequence>MYKTPRVHCCPGGPTTLGVTGANVEACVSDVHGRGMKPCPDEHDMAVDTGRSQLLGMWIIHEQIETLHHAINEEELPVGIEHLPDEPDIAPCPNDDHEPLPTPIDDPQDGAATEPSHVAEVSDTELDGCNVTDGVVLSLRYLFPSLYQKHEAELL</sequence>
<keyword evidence="3" id="KW-1185">Reference proteome</keyword>
<dbReference type="Proteomes" id="UP000594638">
    <property type="component" value="Unassembled WGS sequence"/>
</dbReference>
<evidence type="ECO:0000313" key="2">
    <source>
        <dbReference type="EMBL" id="CAA3024052.1"/>
    </source>
</evidence>